<comment type="similarity">
    <text evidence="9">Belongs to the SecE/SEC61-gamma family.</text>
</comment>
<comment type="function">
    <text evidence="9">Essential subunit of the Sec protein translocation channel SecYEG. Clamps together the 2 halves of SecY. May contact the channel plug during translocation.</text>
</comment>
<keyword evidence="8 9" id="KW-0472">Membrane</keyword>
<feature type="transmembrane region" description="Helical" evidence="9">
    <location>
        <begin position="41"/>
        <end position="67"/>
    </location>
</feature>
<sequence length="75" mass="8589">MSEAHAHQKKNPAAWLLQYFRESAEEIRKVSWPSKQDTFKYSVIVVGLCVILAVFFAGLDWVLALGIQKLIEIKK</sequence>
<dbReference type="PANTHER" id="PTHR33910:SF1">
    <property type="entry name" value="PROTEIN TRANSLOCASE SUBUNIT SECE"/>
    <property type="match status" value="1"/>
</dbReference>
<evidence type="ECO:0000256" key="7">
    <source>
        <dbReference type="ARBA" id="ARBA00023010"/>
    </source>
</evidence>
<evidence type="ECO:0000256" key="9">
    <source>
        <dbReference type="HAMAP-Rule" id="MF_00422"/>
    </source>
</evidence>
<dbReference type="Pfam" id="PF00584">
    <property type="entry name" value="SecE"/>
    <property type="match status" value="1"/>
</dbReference>
<evidence type="ECO:0000256" key="8">
    <source>
        <dbReference type="ARBA" id="ARBA00023136"/>
    </source>
</evidence>
<dbReference type="GO" id="GO:0043952">
    <property type="term" value="P:protein transport by the Sec complex"/>
    <property type="evidence" value="ECO:0007669"/>
    <property type="project" value="UniProtKB-UniRule"/>
</dbReference>
<dbReference type="AlphaFoldDB" id="A0A1F7V8S3"/>
<evidence type="ECO:0000256" key="6">
    <source>
        <dbReference type="ARBA" id="ARBA00022989"/>
    </source>
</evidence>
<gene>
    <name evidence="9" type="primary">secE</name>
    <name evidence="10" type="ORF">A3I41_03095</name>
</gene>
<keyword evidence="3 9" id="KW-1003">Cell membrane</keyword>
<dbReference type="Proteomes" id="UP000176593">
    <property type="component" value="Unassembled WGS sequence"/>
</dbReference>
<keyword evidence="4 9" id="KW-0812">Transmembrane</keyword>
<keyword evidence="7 9" id="KW-0811">Translocation</keyword>
<proteinExistence type="inferred from homology"/>
<keyword evidence="6 9" id="KW-1133">Transmembrane helix</keyword>
<organism evidence="10 11">
    <name type="scientific">Candidatus Uhrbacteria bacterium RIFCSPLOWO2_02_FULL_48_18</name>
    <dbReference type="NCBI Taxonomy" id="1802408"/>
    <lineage>
        <taxon>Bacteria</taxon>
        <taxon>Candidatus Uhriibacteriota</taxon>
    </lineage>
</organism>
<dbReference type="HAMAP" id="MF_00422">
    <property type="entry name" value="SecE"/>
    <property type="match status" value="1"/>
</dbReference>
<evidence type="ECO:0000256" key="1">
    <source>
        <dbReference type="ARBA" id="ARBA00004370"/>
    </source>
</evidence>
<comment type="subcellular location">
    <subcellularLocation>
        <location evidence="9">Cell membrane</location>
        <topology evidence="9">Single-pass membrane protein</topology>
    </subcellularLocation>
    <subcellularLocation>
        <location evidence="1">Membrane</location>
    </subcellularLocation>
</comment>
<dbReference type="EMBL" id="MGEQ01000003">
    <property type="protein sequence ID" value="OGL86916.1"/>
    <property type="molecule type" value="Genomic_DNA"/>
</dbReference>
<dbReference type="Gene3D" id="1.20.5.1030">
    <property type="entry name" value="Preprotein translocase secy subunit"/>
    <property type="match status" value="1"/>
</dbReference>
<dbReference type="PANTHER" id="PTHR33910">
    <property type="entry name" value="PROTEIN TRANSLOCASE SUBUNIT SECE"/>
    <property type="match status" value="1"/>
</dbReference>
<evidence type="ECO:0000256" key="5">
    <source>
        <dbReference type="ARBA" id="ARBA00022927"/>
    </source>
</evidence>
<keyword evidence="2 9" id="KW-0813">Transport</keyword>
<dbReference type="GO" id="GO:0009306">
    <property type="term" value="P:protein secretion"/>
    <property type="evidence" value="ECO:0007669"/>
    <property type="project" value="UniProtKB-UniRule"/>
</dbReference>
<comment type="caution">
    <text evidence="10">The sequence shown here is derived from an EMBL/GenBank/DDBJ whole genome shotgun (WGS) entry which is preliminary data.</text>
</comment>
<dbReference type="InterPro" id="IPR001901">
    <property type="entry name" value="Translocase_SecE/Sec61-g"/>
</dbReference>
<accession>A0A1F7V8S3</accession>
<protein>
    <recommendedName>
        <fullName evidence="9">Protein translocase subunit SecE</fullName>
    </recommendedName>
</protein>
<evidence type="ECO:0000256" key="2">
    <source>
        <dbReference type="ARBA" id="ARBA00022448"/>
    </source>
</evidence>
<evidence type="ECO:0000256" key="3">
    <source>
        <dbReference type="ARBA" id="ARBA00022475"/>
    </source>
</evidence>
<keyword evidence="5 9" id="KW-0653">Protein transport</keyword>
<dbReference type="GO" id="GO:0005886">
    <property type="term" value="C:plasma membrane"/>
    <property type="evidence" value="ECO:0007669"/>
    <property type="project" value="UniProtKB-SubCell"/>
</dbReference>
<dbReference type="GO" id="GO:0065002">
    <property type="term" value="P:intracellular protein transmembrane transport"/>
    <property type="evidence" value="ECO:0007669"/>
    <property type="project" value="UniProtKB-UniRule"/>
</dbReference>
<dbReference type="GO" id="GO:0006605">
    <property type="term" value="P:protein targeting"/>
    <property type="evidence" value="ECO:0007669"/>
    <property type="project" value="UniProtKB-UniRule"/>
</dbReference>
<evidence type="ECO:0000313" key="10">
    <source>
        <dbReference type="EMBL" id="OGL86916.1"/>
    </source>
</evidence>
<reference evidence="10 11" key="1">
    <citation type="journal article" date="2016" name="Nat. Commun.">
        <title>Thousands of microbial genomes shed light on interconnected biogeochemical processes in an aquifer system.</title>
        <authorList>
            <person name="Anantharaman K."/>
            <person name="Brown C.T."/>
            <person name="Hug L.A."/>
            <person name="Sharon I."/>
            <person name="Castelle C.J."/>
            <person name="Probst A.J."/>
            <person name="Thomas B.C."/>
            <person name="Singh A."/>
            <person name="Wilkins M.J."/>
            <person name="Karaoz U."/>
            <person name="Brodie E.L."/>
            <person name="Williams K.H."/>
            <person name="Hubbard S.S."/>
            <person name="Banfield J.F."/>
        </authorList>
    </citation>
    <scope>NUCLEOTIDE SEQUENCE [LARGE SCALE GENOMIC DNA]</scope>
</reference>
<comment type="subunit">
    <text evidence="9">Component of the Sec protein translocase complex. Heterotrimer consisting of SecY, SecE and SecG subunits. The heterotrimers can form oligomers, although 1 heterotrimer is thought to be able to translocate proteins. Interacts with the ribosome. Interacts with SecDF, and other proteins may be involved. Interacts with SecA.</text>
</comment>
<evidence type="ECO:0000313" key="11">
    <source>
        <dbReference type="Proteomes" id="UP000176593"/>
    </source>
</evidence>
<evidence type="ECO:0000256" key="4">
    <source>
        <dbReference type="ARBA" id="ARBA00022692"/>
    </source>
</evidence>
<dbReference type="GO" id="GO:0008320">
    <property type="term" value="F:protein transmembrane transporter activity"/>
    <property type="evidence" value="ECO:0007669"/>
    <property type="project" value="UniProtKB-UniRule"/>
</dbReference>
<dbReference type="InterPro" id="IPR005807">
    <property type="entry name" value="SecE_bac"/>
</dbReference>
<dbReference type="NCBIfam" id="TIGR00964">
    <property type="entry name" value="secE_bact"/>
    <property type="match status" value="1"/>
</dbReference>
<name>A0A1F7V8S3_9BACT</name>
<dbReference type="InterPro" id="IPR038379">
    <property type="entry name" value="SecE_sf"/>
</dbReference>